<dbReference type="STRING" id="8022.A0A060XN32"/>
<dbReference type="AlphaFoldDB" id="A0A060XN32"/>
<protein>
    <submittedName>
        <fullName evidence="2">Uncharacterized protein</fullName>
    </submittedName>
</protein>
<dbReference type="PaxDb" id="8022-A0A060XN32"/>
<proteinExistence type="predicted"/>
<feature type="region of interest" description="Disordered" evidence="1">
    <location>
        <begin position="67"/>
        <end position="96"/>
    </location>
</feature>
<gene>
    <name evidence="2" type="ORF">GSONMT00059347001</name>
</gene>
<evidence type="ECO:0000256" key="1">
    <source>
        <dbReference type="SAM" id="MobiDB-lite"/>
    </source>
</evidence>
<dbReference type="EMBL" id="FR905668">
    <property type="protein sequence ID" value="CDQ80856.1"/>
    <property type="molecule type" value="Genomic_DNA"/>
</dbReference>
<evidence type="ECO:0000313" key="3">
    <source>
        <dbReference type="Proteomes" id="UP000193380"/>
    </source>
</evidence>
<reference evidence="2" key="2">
    <citation type="submission" date="2014-03" db="EMBL/GenBank/DDBJ databases">
        <authorList>
            <person name="Genoscope - CEA"/>
        </authorList>
    </citation>
    <scope>NUCLEOTIDE SEQUENCE</scope>
</reference>
<accession>A0A060XN32</accession>
<feature type="compositionally biased region" description="Low complexity" evidence="1">
    <location>
        <begin position="68"/>
        <end position="85"/>
    </location>
</feature>
<name>A0A060XN32_ONCMY</name>
<dbReference type="Proteomes" id="UP000193380">
    <property type="component" value="Unassembled WGS sequence"/>
</dbReference>
<organism evidence="2 3">
    <name type="scientific">Oncorhynchus mykiss</name>
    <name type="common">Rainbow trout</name>
    <name type="synonym">Salmo gairdneri</name>
    <dbReference type="NCBI Taxonomy" id="8022"/>
    <lineage>
        <taxon>Eukaryota</taxon>
        <taxon>Metazoa</taxon>
        <taxon>Chordata</taxon>
        <taxon>Craniata</taxon>
        <taxon>Vertebrata</taxon>
        <taxon>Euteleostomi</taxon>
        <taxon>Actinopterygii</taxon>
        <taxon>Neopterygii</taxon>
        <taxon>Teleostei</taxon>
        <taxon>Protacanthopterygii</taxon>
        <taxon>Salmoniformes</taxon>
        <taxon>Salmonidae</taxon>
        <taxon>Salmoninae</taxon>
        <taxon>Oncorhynchus</taxon>
    </lineage>
</organism>
<sequence length="108" mass="11889">MSLDSDKVCGLLSRDSRTSCVFQAADEKDDIPGVGEDSVLEMLSYSKFSDLETWLCMPSTLLPRALESTRSTSSSGSTSTAHLSTCSETGETDTPHRYIRPRYKCQIL</sequence>
<reference evidence="2" key="1">
    <citation type="journal article" date="2014" name="Nat. Commun.">
        <title>The rainbow trout genome provides novel insights into evolution after whole-genome duplication in vertebrates.</title>
        <authorList>
            <person name="Berthelot C."/>
            <person name="Brunet F."/>
            <person name="Chalopin D."/>
            <person name="Juanchich A."/>
            <person name="Bernard M."/>
            <person name="Noel B."/>
            <person name="Bento P."/>
            <person name="Da Silva C."/>
            <person name="Labadie K."/>
            <person name="Alberti A."/>
            <person name="Aury J.M."/>
            <person name="Louis A."/>
            <person name="Dehais P."/>
            <person name="Bardou P."/>
            <person name="Montfort J."/>
            <person name="Klopp C."/>
            <person name="Cabau C."/>
            <person name="Gaspin C."/>
            <person name="Thorgaard G.H."/>
            <person name="Boussaha M."/>
            <person name="Quillet E."/>
            <person name="Guyomard R."/>
            <person name="Galiana D."/>
            <person name="Bobe J."/>
            <person name="Volff J.N."/>
            <person name="Genet C."/>
            <person name="Wincker P."/>
            <person name="Jaillon O."/>
            <person name="Roest Crollius H."/>
            <person name="Guiguen Y."/>
        </authorList>
    </citation>
    <scope>NUCLEOTIDE SEQUENCE [LARGE SCALE GENOMIC DNA]</scope>
</reference>
<evidence type="ECO:0000313" key="2">
    <source>
        <dbReference type="EMBL" id="CDQ80856.1"/>
    </source>
</evidence>